<dbReference type="RefSeq" id="WP_278248141.1">
    <property type="nucleotide sequence ID" value="NZ_CBCSCN010000001.1"/>
</dbReference>
<dbReference type="Proteomes" id="UP000196573">
    <property type="component" value="Unassembled WGS sequence"/>
</dbReference>
<dbReference type="EMBL" id="FWPT01000002">
    <property type="protein sequence ID" value="SMA40590.1"/>
    <property type="molecule type" value="Genomic_DNA"/>
</dbReference>
<proteinExistence type="predicted"/>
<evidence type="ECO:0000313" key="2">
    <source>
        <dbReference type="EMBL" id="SMA40590.1"/>
    </source>
</evidence>
<sequence length="41" mass="4531">MPFEALVIAGVATVGLVVAFMGGFGWFVYKDSHRKRDQKDS</sequence>
<evidence type="ECO:0000256" key="1">
    <source>
        <dbReference type="SAM" id="Phobius"/>
    </source>
</evidence>
<keyword evidence="1" id="KW-0472">Membrane</keyword>
<protein>
    <recommendedName>
        <fullName evidence="4">ATP-dependent helicase</fullName>
    </recommendedName>
</protein>
<name>A0A1X7AGP5_9GAMM</name>
<keyword evidence="1" id="KW-0812">Transmembrane</keyword>
<reference evidence="2 3" key="1">
    <citation type="submission" date="2017-03" db="EMBL/GenBank/DDBJ databases">
        <authorList>
            <person name="Afonso C.L."/>
            <person name="Miller P.J."/>
            <person name="Scott M.A."/>
            <person name="Spackman E."/>
            <person name="Goraichik I."/>
            <person name="Dimitrov K.M."/>
            <person name="Suarez D.L."/>
            <person name="Swayne D.E."/>
        </authorList>
    </citation>
    <scope>NUCLEOTIDE SEQUENCE [LARGE SCALE GENOMIC DNA]</scope>
    <source>
        <strain evidence="2">SB41UT1</strain>
    </source>
</reference>
<accession>A0A1X7AGP5</accession>
<keyword evidence="1" id="KW-1133">Transmembrane helix</keyword>
<organism evidence="2 3">
    <name type="scientific">Parendozoicomonas haliclonae</name>
    <dbReference type="NCBI Taxonomy" id="1960125"/>
    <lineage>
        <taxon>Bacteria</taxon>
        <taxon>Pseudomonadati</taxon>
        <taxon>Pseudomonadota</taxon>
        <taxon>Gammaproteobacteria</taxon>
        <taxon>Oceanospirillales</taxon>
        <taxon>Endozoicomonadaceae</taxon>
        <taxon>Parendozoicomonas</taxon>
    </lineage>
</organism>
<dbReference type="AlphaFoldDB" id="A0A1X7AGP5"/>
<gene>
    <name evidence="2" type="ORF">EHSB41UT_01207</name>
</gene>
<evidence type="ECO:0008006" key="4">
    <source>
        <dbReference type="Google" id="ProtNLM"/>
    </source>
</evidence>
<keyword evidence="3" id="KW-1185">Reference proteome</keyword>
<feature type="transmembrane region" description="Helical" evidence="1">
    <location>
        <begin position="6"/>
        <end position="29"/>
    </location>
</feature>
<dbReference type="InterPro" id="IPR048085">
    <property type="entry name" value="Cyt_ox_CcoM-like"/>
</dbReference>
<dbReference type="NCBIfam" id="NF041600">
    <property type="entry name" value="cyt_ox_CcoM"/>
    <property type="match status" value="1"/>
</dbReference>
<evidence type="ECO:0000313" key="3">
    <source>
        <dbReference type="Proteomes" id="UP000196573"/>
    </source>
</evidence>